<dbReference type="InterPro" id="IPR047971">
    <property type="entry name" value="ExeM-like"/>
</dbReference>
<organism evidence="3 4">
    <name type="scientific">Kocuria subflava</name>
    <dbReference type="NCBI Taxonomy" id="1736139"/>
    <lineage>
        <taxon>Bacteria</taxon>
        <taxon>Bacillati</taxon>
        <taxon>Actinomycetota</taxon>
        <taxon>Actinomycetes</taxon>
        <taxon>Micrococcales</taxon>
        <taxon>Micrococcaceae</taxon>
        <taxon>Kocuria</taxon>
    </lineage>
</organism>
<dbReference type="SUPFAM" id="SSF56219">
    <property type="entry name" value="DNase I-like"/>
    <property type="match status" value="1"/>
</dbReference>
<dbReference type="AlphaFoldDB" id="A0A846TU99"/>
<feature type="domain" description="LTD" evidence="2">
    <location>
        <begin position="13"/>
        <end position="157"/>
    </location>
</feature>
<feature type="compositionally biased region" description="Pro residues" evidence="1">
    <location>
        <begin position="843"/>
        <end position="864"/>
    </location>
</feature>
<dbReference type="Pfam" id="PF00932">
    <property type="entry name" value="LTD"/>
    <property type="match status" value="1"/>
</dbReference>
<dbReference type="CDD" id="cd04486">
    <property type="entry name" value="YhcR_OBF_like"/>
    <property type="match status" value="1"/>
</dbReference>
<feature type="region of interest" description="Disordered" evidence="1">
    <location>
        <begin position="830"/>
        <end position="901"/>
    </location>
</feature>
<dbReference type="Proteomes" id="UP000521379">
    <property type="component" value="Unassembled WGS sequence"/>
</dbReference>
<dbReference type="EMBL" id="JAAVUN010000023">
    <property type="protein sequence ID" value="NKE10389.1"/>
    <property type="molecule type" value="Genomic_DNA"/>
</dbReference>
<dbReference type="InterPro" id="IPR036691">
    <property type="entry name" value="Endo/exonu/phosph_ase_sf"/>
</dbReference>
<keyword evidence="4" id="KW-1185">Reference proteome</keyword>
<protein>
    <submittedName>
        <fullName evidence="3">ExeM/NucH family extracellular endonuclease</fullName>
    </submittedName>
</protein>
<accession>A0A846TU99</accession>
<evidence type="ECO:0000313" key="4">
    <source>
        <dbReference type="Proteomes" id="UP000521379"/>
    </source>
</evidence>
<evidence type="ECO:0000256" key="1">
    <source>
        <dbReference type="SAM" id="MobiDB-lite"/>
    </source>
</evidence>
<dbReference type="Gene3D" id="2.60.40.1260">
    <property type="entry name" value="Lamin Tail domain"/>
    <property type="match status" value="1"/>
</dbReference>
<dbReference type="InterPro" id="IPR001322">
    <property type="entry name" value="Lamin_tail_dom"/>
</dbReference>
<feature type="region of interest" description="Disordered" evidence="1">
    <location>
        <begin position="162"/>
        <end position="236"/>
    </location>
</feature>
<evidence type="ECO:0000313" key="3">
    <source>
        <dbReference type="EMBL" id="NKE10389.1"/>
    </source>
</evidence>
<feature type="compositionally biased region" description="Low complexity" evidence="1">
    <location>
        <begin position="211"/>
        <end position="235"/>
    </location>
</feature>
<dbReference type="Pfam" id="PF03372">
    <property type="entry name" value="Exo_endo_phos"/>
    <property type="match status" value="1"/>
</dbReference>
<keyword evidence="3" id="KW-0378">Hydrolase</keyword>
<dbReference type="PANTHER" id="PTHR42834:SF1">
    <property type="entry name" value="ENDONUCLEASE_EXONUCLEASE_PHOSPHATASE FAMILY PROTEIN (AFU_ORTHOLOGUE AFUA_3G09210)"/>
    <property type="match status" value="1"/>
</dbReference>
<dbReference type="PANTHER" id="PTHR42834">
    <property type="entry name" value="ENDONUCLEASE/EXONUCLEASE/PHOSPHATASE FAMILY PROTEIN (AFU_ORTHOLOGUE AFUA_3G09210)"/>
    <property type="match status" value="1"/>
</dbReference>
<gene>
    <name evidence="3" type="ORF">GTW58_10705</name>
</gene>
<keyword evidence="3" id="KW-0255">Endonuclease</keyword>
<dbReference type="SUPFAM" id="SSF74853">
    <property type="entry name" value="Lamin A/C globular tail domain"/>
    <property type="match status" value="1"/>
</dbReference>
<reference evidence="3 4" key="1">
    <citation type="submission" date="2020-02" db="EMBL/GenBank/DDBJ databases">
        <authorList>
            <person name="Sun Q."/>
        </authorList>
    </citation>
    <scope>NUCLEOTIDE SEQUENCE [LARGE SCALE GENOMIC DNA]</scope>
    <source>
        <strain evidence="3 4">YIM 13062</strain>
    </source>
</reference>
<feature type="compositionally biased region" description="Polar residues" evidence="1">
    <location>
        <begin position="184"/>
        <end position="203"/>
    </location>
</feature>
<sequence length="901" mass="94303">MAVPAALAFTTPVVAAPQDTATGTDGHVVINEAYVNGGSTSAAYTHKFVELYNPTDSPVDLTGWSLQYRSATGTAASNNLVALTGSIQPGEHYLVAGGSNGTTGQPLPQADLDAGNRLNPAGTRGTFVLSETATALTLPTGSVTGNDDVVDLLGYGTTNTFETAAAPAPTSNADARSLNRTDGVDTDNNAADFTLSDQVTAQSGVDDAQVPEPSGSPTASPSSEPSAEPTAEPTTQPGELLSIAQIQGTGDTTPYLNQTVRTRGVVTAVYATGGLNGFQVQTEGTGGDLGEDHTATDGVFVYAPNAVNSVQLGDHVELTGTAQEYFGQTQISVQPAGVTVLSDPAEAVKPADVAWPTSDTEREALEGMLLQPIGTFTVTNNYGLNTYGEIGLATGHDVLRTPTDVAAPGSAEAEAVAADNAARKVILDDGSTWNYGNLGTYGNQPLPYLSLENPVRMGSSVTFDQPVVLGYGHNEWRLQPLQQVTGDTADAVPVVFQNDRSEYAAPAEVGGDVQLGTFNVLNYFTTLGESEAGCGSYNDRSGNPLTTRNCNVRGAYDQDSFQAQQDKLVSAINGLDAGVVSLEEIENSAKFGQDRDAALSSLVDALNADAESDKWAYVPSPAHVPADEDVIRTAFIYQPARVETVGESAILDDQVNFSNAREPLAQTFRPAGGSASEDFVVVVNHFKSKGSGSSATGDNVDTGQGAWNGDRTRQSRAMLEFAQGFADQAGTDKLFLVGDFNSYTFEDPMQVLYDSGFVNISPEGQYSYAFDGMAGSLDHVVASPAAALAVTGSDIWEINAHESIGMEYSRQNYNVVNLFAPDQFRASDHNPALVGFATGSEPTPGPTEPTPEPTEPTDPAPTPEPTSSRPNHQGPPASHPGQGKVPDHVRERWGVTAGPRR</sequence>
<proteinExistence type="predicted"/>
<comment type="caution">
    <text evidence="3">The sequence shown here is derived from an EMBL/GenBank/DDBJ whole genome shotgun (WGS) entry which is preliminary data.</text>
</comment>
<keyword evidence="3" id="KW-0540">Nuclease</keyword>
<dbReference type="NCBIfam" id="NF033681">
    <property type="entry name" value="ExeM_NucH_DNase"/>
    <property type="match status" value="1"/>
</dbReference>
<evidence type="ECO:0000259" key="2">
    <source>
        <dbReference type="PROSITE" id="PS51841"/>
    </source>
</evidence>
<dbReference type="CDD" id="cd10283">
    <property type="entry name" value="MnuA_DNase1-like"/>
    <property type="match status" value="1"/>
</dbReference>
<name>A0A846TU99_9MICC</name>
<dbReference type="Gene3D" id="3.60.10.10">
    <property type="entry name" value="Endonuclease/exonuclease/phosphatase"/>
    <property type="match status" value="1"/>
</dbReference>
<dbReference type="PROSITE" id="PS51841">
    <property type="entry name" value="LTD"/>
    <property type="match status" value="1"/>
</dbReference>
<dbReference type="GO" id="GO:0004519">
    <property type="term" value="F:endonuclease activity"/>
    <property type="evidence" value="ECO:0007669"/>
    <property type="project" value="UniProtKB-KW"/>
</dbReference>
<dbReference type="InterPro" id="IPR036415">
    <property type="entry name" value="Lamin_tail_dom_sf"/>
</dbReference>
<dbReference type="InterPro" id="IPR005135">
    <property type="entry name" value="Endo/exonuclease/phosphatase"/>
</dbReference>